<comment type="caution">
    <text evidence="1">The sequence shown here is derived from an EMBL/GenBank/DDBJ whole genome shotgun (WGS) entry which is preliminary data.</text>
</comment>
<reference evidence="1" key="1">
    <citation type="submission" date="2022-07" db="EMBL/GenBank/DDBJ databases">
        <title>Genome Sequence of Phlebia brevispora.</title>
        <authorList>
            <person name="Buettner E."/>
        </authorList>
    </citation>
    <scope>NUCLEOTIDE SEQUENCE</scope>
    <source>
        <strain evidence="1">MPL23</strain>
    </source>
</reference>
<evidence type="ECO:0000313" key="1">
    <source>
        <dbReference type="EMBL" id="KAJ3558598.1"/>
    </source>
</evidence>
<proteinExistence type="predicted"/>
<gene>
    <name evidence="1" type="ORF">NM688_g828</name>
</gene>
<sequence length="1163" mass="128143">MSTQEPYPERFDCSSDTEDEGPVGEPDQDGNTDKPKVPKYHSPLGLTTGSMLLTDHSRASVHVYIREDLKKSQRVKYNTFVEAIFGLTPQTQAEWMDIIAKEKWHDDKVISEELEGFCKASTETARYAPLCNVINRIMEMAHGRLPGVPDTYPIADICVKRNDPLYVRPIEAHRGLGAKRKPDLLTLRGRHAVNLRSHKAGATPPTEGPPVPATVPQHPQSKGRVPERDTPTTKTVVPPAGPAPILANAGDSAVDLAEGSAFPDRRGSSEDNRDRDTAFSAGRSPPSPPSPSSPARKRRRASAPGVRWVDDIMNWELKGSSNLSPLLASFKEDRNRSAIPSSEPRPDKEALSSSAASSVRDDASAASDYDDDTASAGMKRRRRQSDLIDCVRLPEPPGSVEENMDSEEREPYDLRAAAIQTGSYALETLASTFGTRLFCVNILFQNDRLYLWYYDACGFVYTDSISLIEDFERAAALFVGVACATPAQLGALPPVIKPPRLARYPENWPPENLKGHTVKIPQTVRRPDGEVARMRDIHLTLQDSVFTQYIVAGRRTFVYTVKTRPDISKGKLIVKLSYQVTRRWKEHELIDKATKAGVGHLPTVHAYGDLWKMSEGVRGVFYKKEKIEYEDRTLRAIIYSKYVPLETLFPTSPESIPLMAYQMIDCEQFIVTVSSCAYYPNFLGLHDLRYKANILHRDISVNNVMYEHRDGRLYFILIDFDMATVVSDDPNVPYKCRSKHRTGTLAFMAVALIQDAARGTSQSPGQKNIAHLLCHDLESIFWLCLWCTLVMVAADSQDQREEFLAIVRAWETKDLWMIASRKKVIKSSELDDEGINLSQAAIDASLDIWFATWSKIWNACNAHLNDYRLDAKLAKPKDKPLPVIDWETVDGRITRDNLRKHLTACIPDPYASSVDLANAEDALPPNASAVLDEAIDIKTTLIAETAPAPNTTDANAIGSRPPMAADGTSEDISPASVGPIDLVAATRAISHIGNSLAAVDTGSERRMRTRASTRLAAAKSSSTAATKSGTEQAKPGAGKAKPSARKAKPGTGRAKAVTRRARSPTREQSAEIAKKANAAAKRTAKKASAAAKKITKKAGTTEKKATKKADTTEKEATKKTGGGNRKTTKQTSPAEKTAKRVAAMTARDSEAENDIRKRLRPRK</sequence>
<dbReference type="EMBL" id="JANHOG010000078">
    <property type="protein sequence ID" value="KAJ3558598.1"/>
    <property type="molecule type" value="Genomic_DNA"/>
</dbReference>
<protein>
    <submittedName>
        <fullName evidence="1">Uncharacterized protein</fullName>
    </submittedName>
</protein>
<name>A0ACC1TD86_9APHY</name>
<keyword evidence="2" id="KW-1185">Reference proteome</keyword>
<dbReference type="Proteomes" id="UP001148662">
    <property type="component" value="Unassembled WGS sequence"/>
</dbReference>
<evidence type="ECO:0000313" key="2">
    <source>
        <dbReference type="Proteomes" id="UP001148662"/>
    </source>
</evidence>
<organism evidence="1 2">
    <name type="scientific">Phlebia brevispora</name>
    <dbReference type="NCBI Taxonomy" id="194682"/>
    <lineage>
        <taxon>Eukaryota</taxon>
        <taxon>Fungi</taxon>
        <taxon>Dikarya</taxon>
        <taxon>Basidiomycota</taxon>
        <taxon>Agaricomycotina</taxon>
        <taxon>Agaricomycetes</taxon>
        <taxon>Polyporales</taxon>
        <taxon>Meruliaceae</taxon>
        <taxon>Phlebia</taxon>
    </lineage>
</organism>
<accession>A0ACC1TD86</accession>